<proteinExistence type="predicted"/>
<protein>
    <submittedName>
        <fullName evidence="1">Pyruvate formate lyase</fullName>
    </submittedName>
</protein>
<sequence>MKSLIKKAIKFALPLQIRHSVWSIRQIYKKEGNFLRNLKKYSYVFPHPNNAIDLEFVNQMQKCFENVHFEFSDKFVYPYDPCVKRMLVSGYAPIASITPDYGKILKSNLAVIEAELSEVQDVNFKNIEMKMVSSIRYLCDRLIKTAHRFKEKDKNFFVSYLPLMLNQEPQTLQEALQKILFYNSMFWQAGHWHNGLGRLDKILLPYYMNDLVKHKLDKNGAKLLIKEFCLLLNRDIEAKSGFLKGDTGQYILLGGTDGNGDEIQNELTEIFLDVISDIHKPDPKLILRANNNTSTTIWQKSIDCISTGCGSPLIMNEAVVMKSMIDFGYRKEDVVDLGTSACWEPLIIGKSFDQNNPLDSVVAVRALNDILYNEHPKDFPTLLDLFKKQLASEIKQVCRDLRTDVSPIFTLFFDDCIEEEKDFTRGGARYAFHGMQIVSFPNAINALLNIKKYVFEQKAFTFEECVNCIKQNFDGFEDMLLMFKNNTLQFGADDKVVLDLTNDLLNFIGQVAAQLTINGNKIKIGISSPNYIIQSSCMEATLDGRKNGEPFAVHISPISEKVGIKEILDFASRLDYSGNRINGNVVDFILPSAFLKDSKKLELILRDSISNGIFELQLNVLNVDILRDAKIHPENHKDLIVRVWGFSAYFNDLPESYKDYLIKRAETYAA</sequence>
<reference evidence="2" key="1">
    <citation type="submission" date="2019-09" db="EMBL/GenBank/DDBJ databases">
        <title>Distinct polysaccharide growth profiles of human intestinal Prevotella copri isolates.</title>
        <authorList>
            <person name="Fehlner-Peach H."/>
            <person name="Magnabosco C."/>
            <person name="Raghavan V."/>
            <person name="Scher J.U."/>
            <person name="Tett A."/>
            <person name="Cox L.M."/>
            <person name="Gottsegen C."/>
            <person name="Watters A."/>
            <person name="Wiltshire- Gordon J.D."/>
            <person name="Segata N."/>
            <person name="Bonneau R."/>
            <person name="Littman D.R."/>
        </authorList>
    </citation>
    <scope>NUCLEOTIDE SEQUENCE [LARGE SCALE GENOMIC DNA]</scope>
    <source>
        <strain evidence="2">iP54</strain>
    </source>
</reference>
<dbReference type="Pfam" id="PF02901">
    <property type="entry name" value="PFL-like"/>
    <property type="match status" value="1"/>
</dbReference>
<dbReference type="PROSITE" id="PS51149">
    <property type="entry name" value="GLY_RADICAL_2"/>
    <property type="match status" value="1"/>
</dbReference>
<dbReference type="GO" id="GO:0005829">
    <property type="term" value="C:cytosol"/>
    <property type="evidence" value="ECO:0007669"/>
    <property type="project" value="TreeGrafter"/>
</dbReference>
<evidence type="ECO:0000313" key="2">
    <source>
        <dbReference type="Proteomes" id="UP000420635"/>
    </source>
</evidence>
<dbReference type="Pfam" id="PF01228">
    <property type="entry name" value="Gly_radical"/>
    <property type="match status" value="1"/>
</dbReference>
<dbReference type="SUPFAM" id="SSF51998">
    <property type="entry name" value="PFL-like glycyl radical enzymes"/>
    <property type="match status" value="1"/>
</dbReference>
<dbReference type="Proteomes" id="UP000420635">
    <property type="component" value="Unassembled WGS sequence"/>
</dbReference>
<keyword evidence="1" id="KW-0670">Pyruvate</keyword>
<organism evidence="1 2">
    <name type="scientific">Segatella copri</name>
    <dbReference type="NCBI Taxonomy" id="165179"/>
    <lineage>
        <taxon>Bacteria</taxon>
        <taxon>Pseudomonadati</taxon>
        <taxon>Bacteroidota</taxon>
        <taxon>Bacteroidia</taxon>
        <taxon>Bacteroidales</taxon>
        <taxon>Prevotellaceae</taxon>
        <taxon>Segatella</taxon>
    </lineage>
</organism>
<gene>
    <name evidence="1" type="ORF">F7D59_05680</name>
</gene>
<dbReference type="EMBL" id="VZBQ01000059">
    <property type="protein sequence ID" value="MQN89357.1"/>
    <property type="molecule type" value="Genomic_DNA"/>
</dbReference>
<dbReference type="GO" id="GO:0016829">
    <property type="term" value="F:lyase activity"/>
    <property type="evidence" value="ECO:0007669"/>
    <property type="project" value="UniProtKB-KW"/>
</dbReference>
<dbReference type="RefSeq" id="WP_153113126.1">
    <property type="nucleotide sequence ID" value="NZ_VZAS01000071.1"/>
</dbReference>
<keyword evidence="1" id="KW-0456">Lyase</keyword>
<evidence type="ECO:0000313" key="1">
    <source>
        <dbReference type="EMBL" id="MQN89357.1"/>
    </source>
</evidence>
<dbReference type="PANTHER" id="PTHR43641:SF2">
    <property type="entry name" value="DEHYDRATASE YBIW-RELATED"/>
    <property type="match status" value="1"/>
</dbReference>
<dbReference type="InterPro" id="IPR004184">
    <property type="entry name" value="PFL_dom"/>
</dbReference>
<dbReference type="Gene3D" id="3.20.70.20">
    <property type="match status" value="1"/>
</dbReference>
<dbReference type="PROSITE" id="PS51554">
    <property type="entry name" value="PFL"/>
    <property type="match status" value="1"/>
</dbReference>
<name>A0A646HLC6_9BACT</name>
<accession>A0A646HLC6</accession>
<dbReference type="PANTHER" id="PTHR43641">
    <property type="entry name" value="FORMATE ACETYLTRANSFERASE 3-RELATED"/>
    <property type="match status" value="1"/>
</dbReference>
<dbReference type="AlphaFoldDB" id="A0A646HLC6"/>
<comment type="caution">
    <text evidence="1">The sequence shown here is derived from an EMBL/GenBank/DDBJ whole genome shotgun (WGS) entry which is preliminary data.</text>
</comment>
<dbReference type="InterPro" id="IPR001150">
    <property type="entry name" value="Gly_radical"/>
</dbReference>
<dbReference type="InterPro" id="IPR051215">
    <property type="entry name" value="GRE"/>
</dbReference>